<evidence type="ECO:0000313" key="2">
    <source>
        <dbReference type="EMBL" id="KAF2792794.1"/>
    </source>
</evidence>
<feature type="non-terminal residue" evidence="2">
    <location>
        <position position="1"/>
    </location>
</feature>
<evidence type="ECO:0000313" key="3">
    <source>
        <dbReference type="Proteomes" id="UP000799757"/>
    </source>
</evidence>
<feature type="compositionally biased region" description="Basic and acidic residues" evidence="1">
    <location>
        <begin position="91"/>
        <end position="112"/>
    </location>
</feature>
<organism evidence="2 3">
    <name type="scientific">Melanomma pulvis-pyrius CBS 109.77</name>
    <dbReference type="NCBI Taxonomy" id="1314802"/>
    <lineage>
        <taxon>Eukaryota</taxon>
        <taxon>Fungi</taxon>
        <taxon>Dikarya</taxon>
        <taxon>Ascomycota</taxon>
        <taxon>Pezizomycotina</taxon>
        <taxon>Dothideomycetes</taxon>
        <taxon>Pleosporomycetidae</taxon>
        <taxon>Pleosporales</taxon>
        <taxon>Melanommataceae</taxon>
        <taxon>Melanomma</taxon>
    </lineage>
</organism>
<gene>
    <name evidence="2" type="ORF">K505DRAFT_325939</name>
</gene>
<feature type="compositionally biased region" description="Basic residues" evidence="1">
    <location>
        <begin position="132"/>
        <end position="143"/>
    </location>
</feature>
<protein>
    <submittedName>
        <fullName evidence="2">Uncharacterized protein</fullName>
    </submittedName>
</protein>
<feature type="compositionally biased region" description="Low complexity" evidence="1">
    <location>
        <begin position="120"/>
        <end position="131"/>
    </location>
</feature>
<dbReference type="OrthoDB" id="5372011at2759"/>
<accession>A0A6A6X9I6</accession>
<feature type="region of interest" description="Disordered" evidence="1">
    <location>
        <begin position="91"/>
        <end position="143"/>
    </location>
</feature>
<dbReference type="EMBL" id="MU001955">
    <property type="protein sequence ID" value="KAF2792794.1"/>
    <property type="molecule type" value="Genomic_DNA"/>
</dbReference>
<evidence type="ECO:0000256" key="1">
    <source>
        <dbReference type="SAM" id="MobiDB-lite"/>
    </source>
</evidence>
<feature type="region of interest" description="Disordered" evidence="1">
    <location>
        <begin position="1"/>
        <end position="46"/>
    </location>
</feature>
<feature type="compositionally biased region" description="Pro residues" evidence="1">
    <location>
        <begin position="7"/>
        <end position="16"/>
    </location>
</feature>
<reference evidence="2" key="1">
    <citation type="journal article" date="2020" name="Stud. Mycol.">
        <title>101 Dothideomycetes genomes: a test case for predicting lifestyles and emergence of pathogens.</title>
        <authorList>
            <person name="Haridas S."/>
            <person name="Albert R."/>
            <person name="Binder M."/>
            <person name="Bloem J."/>
            <person name="Labutti K."/>
            <person name="Salamov A."/>
            <person name="Andreopoulos B."/>
            <person name="Baker S."/>
            <person name="Barry K."/>
            <person name="Bills G."/>
            <person name="Bluhm B."/>
            <person name="Cannon C."/>
            <person name="Castanera R."/>
            <person name="Culley D."/>
            <person name="Daum C."/>
            <person name="Ezra D."/>
            <person name="Gonzalez J."/>
            <person name="Henrissat B."/>
            <person name="Kuo A."/>
            <person name="Liang C."/>
            <person name="Lipzen A."/>
            <person name="Lutzoni F."/>
            <person name="Magnuson J."/>
            <person name="Mondo S."/>
            <person name="Nolan M."/>
            <person name="Ohm R."/>
            <person name="Pangilinan J."/>
            <person name="Park H.-J."/>
            <person name="Ramirez L."/>
            <person name="Alfaro M."/>
            <person name="Sun H."/>
            <person name="Tritt A."/>
            <person name="Yoshinaga Y."/>
            <person name="Zwiers L.-H."/>
            <person name="Turgeon B."/>
            <person name="Goodwin S."/>
            <person name="Spatafora J."/>
            <person name="Crous P."/>
            <person name="Grigoriev I."/>
        </authorList>
    </citation>
    <scope>NUCLEOTIDE SEQUENCE</scope>
    <source>
        <strain evidence="2">CBS 109.77</strain>
    </source>
</reference>
<proteinExistence type="predicted"/>
<name>A0A6A6X9I6_9PLEO</name>
<sequence length="143" mass="15885">RTTSRPTPLPPPPAPLTPAQRSLQARNKPFALSPNNPEPYSLRQRRDQAASILENVETLLWYSAARHESITQTRLHFSKVVLGIEDGGREMEASGWREEWEVPVEERGRPEAGDVEMDLGEGASPARGARAGAKRGRKRHSEA</sequence>
<dbReference type="Proteomes" id="UP000799757">
    <property type="component" value="Unassembled WGS sequence"/>
</dbReference>
<keyword evidence="3" id="KW-1185">Reference proteome</keyword>
<dbReference type="AlphaFoldDB" id="A0A6A6X9I6"/>